<sequence>MNSTEKIQETLSYYKILCNKPYYISTGNPLTSFPNKPFRMDYYAVCTCTEGYIELLINNERYVIHGQDVLLSAPSTVVQFVRMSDDFSLKLLFFDKNFLLKNMSNPYIIEKFNLFQSGSYSLFKLSTCEYQTILNLLTYLGKKAASKGKFTNEILRSIIFNILLELAEILQSIPKPATIFTNNDLFIKFLELVQFNFKEYKNVDFYTKSLCISNKYLIEIIKKNTGKTPHECIDEMLLKEAVVQLGNPSCSISEIAYDLNFQSVASFSRFFKKKTNMSPKNYRNKI</sequence>
<evidence type="ECO:0000256" key="1">
    <source>
        <dbReference type="ARBA" id="ARBA00023015"/>
    </source>
</evidence>
<dbReference type="InterPro" id="IPR020449">
    <property type="entry name" value="Tscrpt_reg_AraC-type_HTH"/>
</dbReference>
<keyword evidence="2" id="KW-0238">DNA-binding</keyword>
<evidence type="ECO:0000313" key="6">
    <source>
        <dbReference type="Proteomes" id="UP000292424"/>
    </source>
</evidence>
<dbReference type="InterPro" id="IPR018060">
    <property type="entry name" value="HTH_AraC"/>
</dbReference>
<evidence type="ECO:0000259" key="4">
    <source>
        <dbReference type="PROSITE" id="PS01124"/>
    </source>
</evidence>
<dbReference type="RefSeq" id="WP_131328754.1">
    <property type="nucleotide sequence ID" value="NZ_CP044016.1"/>
</dbReference>
<dbReference type="Pfam" id="PF12833">
    <property type="entry name" value="HTH_18"/>
    <property type="match status" value="1"/>
</dbReference>
<protein>
    <submittedName>
        <fullName evidence="5">Helix-turn-helix transcriptional regulator</fullName>
    </submittedName>
</protein>
<dbReference type="Proteomes" id="UP000292424">
    <property type="component" value="Chromosome"/>
</dbReference>
<dbReference type="AlphaFoldDB" id="A0A5P2FY49"/>
<name>A0A5P2FY49_9BACT</name>
<reference evidence="5 6" key="1">
    <citation type="submission" date="2019-09" db="EMBL/GenBank/DDBJ databases">
        <title>Complete genome sequence of Arachidicoccus sp. B3-10 isolated from apple orchard soil.</title>
        <authorList>
            <person name="Kim H.S."/>
            <person name="Han K.-I."/>
            <person name="Suh M.K."/>
            <person name="Lee K.C."/>
            <person name="Eom M.K."/>
            <person name="Kim J.-S."/>
            <person name="Kang S.W."/>
            <person name="Sin Y."/>
            <person name="Lee J.-S."/>
        </authorList>
    </citation>
    <scope>NUCLEOTIDE SEQUENCE [LARGE SCALE GENOMIC DNA]</scope>
    <source>
        <strain evidence="5 6">B3-10</strain>
    </source>
</reference>
<dbReference type="Gene3D" id="1.10.10.60">
    <property type="entry name" value="Homeodomain-like"/>
    <property type="match status" value="1"/>
</dbReference>
<keyword evidence="1" id="KW-0805">Transcription regulation</keyword>
<dbReference type="PANTHER" id="PTHR43280:SF32">
    <property type="entry name" value="TRANSCRIPTIONAL REGULATORY PROTEIN"/>
    <property type="match status" value="1"/>
</dbReference>
<keyword evidence="3" id="KW-0804">Transcription</keyword>
<gene>
    <name evidence="5" type="ORF">E0W69_004040</name>
</gene>
<dbReference type="SMART" id="SM00342">
    <property type="entry name" value="HTH_ARAC"/>
    <property type="match status" value="1"/>
</dbReference>
<dbReference type="SUPFAM" id="SSF46689">
    <property type="entry name" value="Homeodomain-like"/>
    <property type="match status" value="1"/>
</dbReference>
<organism evidence="5 6">
    <name type="scientific">Rhizosphaericola mali</name>
    <dbReference type="NCBI Taxonomy" id="2545455"/>
    <lineage>
        <taxon>Bacteria</taxon>
        <taxon>Pseudomonadati</taxon>
        <taxon>Bacteroidota</taxon>
        <taxon>Chitinophagia</taxon>
        <taxon>Chitinophagales</taxon>
        <taxon>Chitinophagaceae</taxon>
        <taxon>Rhizosphaericola</taxon>
    </lineage>
</organism>
<dbReference type="PANTHER" id="PTHR43280">
    <property type="entry name" value="ARAC-FAMILY TRANSCRIPTIONAL REGULATOR"/>
    <property type="match status" value="1"/>
</dbReference>
<dbReference type="OrthoDB" id="1007667at2"/>
<evidence type="ECO:0000256" key="3">
    <source>
        <dbReference type="ARBA" id="ARBA00023163"/>
    </source>
</evidence>
<accession>A0A5P2FY49</accession>
<evidence type="ECO:0000313" key="5">
    <source>
        <dbReference type="EMBL" id="QES87867.1"/>
    </source>
</evidence>
<dbReference type="InterPro" id="IPR009057">
    <property type="entry name" value="Homeodomain-like_sf"/>
</dbReference>
<feature type="domain" description="HTH araC/xylS-type" evidence="4">
    <location>
        <begin position="187"/>
        <end position="285"/>
    </location>
</feature>
<keyword evidence="6" id="KW-1185">Reference proteome</keyword>
<dbReference type="PRINTS" id="PR00032">
    <property type="entry name" value="HTHARAC"/>
</dbReference>
<dbReference type="GO" id="GO:0043565">
    <property type="term" value="F:sequence-specific DNA binding"/>
    <property type="evidence" value="ECO:0007669"/>
    <property type="project" value="InterPro"/>
</dbReference>
<evidence type="ECO:0000256" key="2">
    <source>
        <dbReference type="ARBA" id="ARBA00023125"/>
    </source>
</evidence>
<dbReference type="GO" id="GO:0003700">
    <property type="term" value="F:DNA-binding transcription factor activity"/>
    <property type="evidence" value="ECO:0007669"/>
    <property type="project" value="InterPro"/>
</dbReference>
<dbReference type="EMBL" id="CP044016">
    <property type="protein sequence ID" value="QES87867.1"/>
    <property type="molecule type" value="Genomic_DNA"/>
</dbReference>
<dbReference type="SUPFAM" id="SSF51215">
    <property type="entry name" value="Regulatory protein AraC"/>
    <property type="match status" value="1"/>
</dbReference>
<dbReference type="PROSITE" id="PS01124">
    <property type="entry name" value="HTH_ARAC_FAMILY_2"/>
    <property type="match status" value="1"/>
</dbReference>
<dbReference type="InterPro" id="IPR037923">
    <property type="entry name" value="HTH-like"/>
</dbReference>
<proteinExistence type="predicted"/>
<dbReference type="KEGG" id="arac:E0W69_004040"/>